<protein>
    <submittedName>
        <fullName evidence="1">Uncharacterized protein</fullName>
    </submittedName>
</protein>
<name>A0A2V3TWE3_9HYPH</name>
<evidence type="ECO:0000313" key="2">
    <source>
        <dbReference type="Proteomes" id="UP000248021"/>
    </source>
</evidence>
<dbReference type="Proteomes" id="UP000248021">
    <property type="component" value="Unassembled WGS sequence"/>
</dbReference>
<proteinExistence type="predicted"/>
<reference evidence="1 2" key="1">
    <citation type="submission" date="2018-05" db="EMBL/GenBank/DDBJ databases">
        <title>Genomic Encyclopedia of Type Strains, Phase IV (KMG-IV): sequencing the most valuable type-strain genomes for metagenomic binning, comparative biology and taxonomic classification.</title>
        <authorList>
            <person name="Goeker M."/>
        </authorList>
    </citation>
    <scope>NUCLEOTIDE SEQUENCE [LARGE SCALE GENOMIC DNA]</scope>
    <source>
        <strain evidence="1 2">DSM 6462</strain>
    </source>
</reference>
<accession>A0A2V3TWE3</accession>
<dbReference type="EMBL" id="QJJK01000012">
    <property type="protein sequence ID" value="PXW53977.1"/>
    <property type="molecule type" value="Genomic_DNA"/>
</dbReference>
<comment type="caution">
    <text evidence="1">The sequence shown here is derived from an EMBL/GenBank/DDBJ whole genome shotgun (WGS) entry which is preliminary data.</text>
</comment>
<evidence type="ECO:0000313" key="1">
    <source>
        <dbReference type="EMBL" id="PXW53977.1"/>
    </source>
</evidence>
<sequence length="66" mass="6935">MSGMMDLGEVLPPSLTLPRLTLPRKGGGKRCIACVAIRLACSPPLRGRDREGGAGARLGPIMRPLP</sequence>
<dbReference type="AlphaFoldDB" id="A0A2V3TWE3"/>
<keyword evidence="2" id="KW-1185">Reference proteome</keyword>
<gene>
    <name evidence="1" type="ORF">C7450_1126</name>
</gene>
<organism evidence="1 2">
    <name type="scientific">Chelatococcus asaccharovorans</name>
    <dbReference type="NCBI Taxonomy" id="28210"/>
    <lineage>
        <taxon>Bacteria</taxon>
        <taxon>Pseudomonadati</taxon>
        <taxon>Pseudomonadota</taxon>
        <taxon>Alphaproteobacteria</taxon>
        <taxon>Hyphomicrobiales</taxon>
        <taxon>Chelatococcaceae</taxon>
        <taxon>Chelatococcus</taxon>
    </lineage>
</organism>